<dbReference type="Proteomes" id="UP001055429">
    <property type="component" value="Chromosome"/>
</dbReference>
<accession>A0ABY4SJR6</accession>
<proteinExistence type="predicted"/>
<keyword evidence="2" id="KW-1185">Reference proteome</keyword>
<name>A0ABY4SJR6_9CAUL</name>
<reference evidence="1" key="1">
    <citation type="submission" date="2022-05" db="EMBL/GenBank/DDBJ databases">
        <title>Brevundimonas albigilva TT17 genome sequence.</title>
        <authorList>
            <person name="Lee K."/>
            <person name="Son H."/>
        </authorList>
    </citation>
    <scope>NUCLEOTIDE SEQUENCE</scope>
    <source>
        <strain evidence="1">TT17</strain>
    </source>
</reference>
<evidence type="ECO:0000313" key="2">
    <source>
        <dbReference type="Proteomes" id="UP001055429"/>
    </source>
</evidence>
<protein>
    <submittedName>
        <fullName evidence="1">Uncharacterized protein</fullName>
    </submittedName>
</protein>
<evidence type="ECO:0000313" key="1">
    <source>
        <dbReference type="EMBL" id="URI15023.1"/>
    </source>
</evidence>
<sequence length="141" mass="15212">MIFQSGKHAGQEAAYVLLRDPGHAAFIMDQYPDGKVAKEFKRLAAVLDAKPFLQSCTTCSHTATRATTYAGGPSLYFWCDDCDVHGMGATEGKLIVVRRFKDALRYGATTRGEQKSVIKSLAEAKGGPARLTQAAAKAFLP</sequence>
<organism evidence="1 2">
    <name type="scientific">Brevundimonas albigilva</name>
    <dbReference type="NCBI Taxonomy" id="1312364"/>
    <lineage>
        <taxon>Bacteria</taxon>
        <taxon>Pseudomonadati</taxon>
        <taxon>Pseudomonadota</taxon>
        <taxon>Alphaproteobacteria</taxon>
        <taxon>Caulobacterales</taxon>
        <taxon>Caulobacteraceae</taxon>
        <taxon>Brevundimonas</taxon>
    </lineage>
</organism>
<gene>
    <name evidence="1" type="ORF">M8231_14680</name>
</gene>
<dbReference type="RefSeq" id="WP_250201809.1">
    <property type="nucleotide sequence ID" value="NZ_CP097649.1"/>
</dbReference>
<dbReference type="EMBL" id="CP097649">
    <property type="protein sequence ID" value="URI15023.1"/>
    <property type="molecule type" value="Genomic_DNA"/>
</dbReference>